<gene>
    <name evidence="2" type="ORF">M622_18565</name>
</gene>
<dbReference type="PATRIC" id="fig|1348657.5.peg.3127"/>
<dbReference type="EMBL" id="ATJV01000082">
    <property type="protein sequence ID" value="EPZ14395.1"/>
    <property type="molecule type" value="Genomic_DNA"/>
</dbReference>
<evidence type="ECO:0000313" key="3">
    <source>
        <dbReference type="Proteomes" id="UP000015455"/>
    </source>
</evidence>
<keyword evidence="3" id="KW-1185">Reference proteome</keyword>
<keyword evidence="1" id="KW-1133">Transmembrane helix</keyword>
<feature type="transmembrane region" description="Helical" evidence="1">
    <location>
        <begin position="39"/>
        <end position="57"/>
    </location>
</feature>
<dbReference type="STRING" id="1348657.M622_18565"/>
<keyword evidence="1" id="KW-0472">Membrane</keyword>
<organism evidence="2 3">
    <name type="scientific">Thauera terpenica 58Eu</name>
    <dbReference type="NCBI Taxonomy" id="1348657"/>
    <lineage>
        <taxon>Bacteria</taxon>
        <taxon>Pseudomonadati</taxon>
        <taxon>Pseudomonadota</taxon>
        <taxon>Betaproteobacteria</taxon>
        <taxon>Rhodocyclales</taxon>
        <taxon>Zoogloeaceae</taxon>
        <taxon>Thauera</taxon>
    </lineage>
</organism>
<proteinExistence type="predicted"/>
<dbReference type="OrthoDB" id="10003723at2"/>
<comment type="caution">
    <text evidence="2">The sequence shown here is derived from an EMBL/GenBank/DDBJ whole genome shotgun (WGS) entry which is preliminary data.</text>
</comment>
<protein>
    <submittedName>
        <fullName evidence="2">Uncharacterized protein</fullName>
    </submittedName>
</protein>
<dbReference type="Proteomes" id="UP000015455">
    <property type="component" value="Unassembled WGS sequence"/>
</dbReference>
<reference evidence="2 3" key="1">
    <citation type="submission" date="2013-06" db="EMBL/GenBank/DDBJ databases">
        <title>Draft genome sequence of Thauera terpenica.</title>
        <authorList>
            <person name="Liu B."/>
            <person name="Frostegard A.H."/>
            <person name="Shapleigh J.P."/>
        </authorList>
    </citation>
    <scope>NUCLEOTIDE SEQUENCE [LARGE SCALE GENOMIC DNA]</scope>
    <source>
        <strain evidence="2 3">58Eu</strain>
    </source>
</reference>
<name>S9ZAT2_9RHOO</name>
<dbReference type="AlphaFoldDB" id="S9ZAT2"/>
<evidence type="ECO:0000313" key="2">
    <source>
        <dbReference type="EMBL" id="EPZ14395.1"/>
    </source>
</evidence>
<dbReference type="RefSeq" id="WP_021250528.1">
    <property type="nucleotide sequence ID" value="NZ_ATJV01000082.1"/>
</dbReference>
<accession>S9ZAT2</accession>
<keyword evidence="1" id="KW-0812">Transmembrane</keyword>
<sequence length="59" mass="6462">MNAIARRLFFTNKATIGKDPFGNVIEVEGEFLNGFARSLPYLVIGAWAALMLAAAYLRA</sequence>
<evidence type="ECO:0000256" key="1">
    <source>
        <dbReference type="SAM" id="Phobius"/>
    </source>
</evidence>